<dbReference type="SFLD" id="SFLDG01017">
    <property type="entry name" value="Polyprenyl_Transferase_Like"/>
    <property type="match status" value="1"/>
</dbReference>
<dbReference type="SUPFAM" id="SSF48576">
    <property type="entry name" value="Terpenoid synthases"/>
    <property type="match status" value="1"/>
</dbReference>
<comment type="similarity">
    <text evidence="2 12">Belongs to the FPP/GGPP synthase family.</text>
</comment>
<protein>
    <recommendedName>
        <fullName evidence="4">Farnesyl diphosphate synthase</fullName>
        <ecNumber evidence="3">2.5.1.10</ecNumber>
    </recommendedName>
    <alternativeName>
        <fullName evidence="10">(2E,6E)-farnesyl diphosphate synthase</fullName>
    </alternativeName>
    <alternativeName>
        <fullName evidence="9">Geranyltranstransferase</fullName>
    </alternativeName>
</protein>
<evidence type="ECO:0000313" key="14">
    <source>
        <dbReference type="Proteomes" id="UP000053557"/>
    </source>
</evidence>
<keyword evidence="8" id="KW-0414">Isoprene biosynthesis</keyword>
<dbReference type="InterPro" id="IPR033749">
    <property type="entry name" value="Polyprenyl_synt_CS"/>
</dbReference>
<dbReference type="NCBIfam" id="NF045485">
    <property type="entry name" value="FPPsyn"/>
    <property type="match status" value="1"/>
</dbReference>
<evidence type="ECO:0000256" key="1">
    <source>
        <dbReference type="ARBA" id="ARBA00001946"/>
    </source>
</evidence>
<dbReference type="InterPro" id="IPR000092">
    <property type="entry name" value="Polyprenyl_synt"/>
</dbReference>
<dbReference type="FunFam" id="1.10.600.10:FF:000001">
    <property type="entry name" value="Geranylgeranyl diphosphate synthase"/>
    <property type="match status" value="1"/>
</dbReference>
<dbReference type="Gene3D" id="1.10.600.10">
    <property type="entry name" value="Farnesyl Diphosphate Synthase"/>
    <property type="match status" value="1"/>
</dbReference>
<dbReference type="PROSITE" id="PS00723">
    <property type="entry name" value="POLYPRENYL_SYNTHASE_1"/>
    <property type="match status" value="1"/>
</dbReference>
<keyword evidence="14" id="KW-1185">Reference proteome</keyword>
<dbReference type="GO" id="GO:0004337">
    <property type="term" value="F:(2E,6E)-farnesyl diphosphate synthase activity"/>
    <property type="evidence" value="ECO:0007669"/>
    <property type="project" value="UniProtKB-EC"/>
</dbReference>
<name>A0A101XSU6_9BACL</name>
<keyword evidence="6" id="KW-0479">Metal-binding</keyword>
<dbReference type="Proteomes" id="UP000053557">
    <property type="component" value="Unassembled WGS sequence"/>
</dbReference>
<evidence type="ECO:0000256" key="10">
    <source>
        <dbReference type="ARBA" id="ARBA00032873"/>
    </source>
</evidence>
<evidence type="ECO:0000256" key="4">
    <source>
        <dbReference type="ARBA" id="ARBA00015100"/>
    </source>
</evidence>
<evidence type="ECO:0000256" key="7">
    <source>
        <dbReference type="ARBA" id="ARBA00022842"/>
    </source>
</evidence>
<comment type="cofactor">
    <cofactor evidence="1">
        <name>Mg(2+)</name>
        <dbReference type="ChEBI" id="CHEBI:18420"/>
    </cofactor>
</comment>
<dbReference type="GO" id="GO:0005737">
    <property type="term" value="C:cytoplasm"/>
    <property type="evidence" value="ECO:0007669"/>
    <property type="project" value="UniProtKB-ARBA"/>
</dbReference>
<dbReference type="GO" id="GO:0016114">
    <property type="term" value="P:terpenoid biosynthetic process"/>
    <property type="evidence" value="ECO:0007669"/>
    <property type="project" value="UniProtKB-ARBA"/>
</dbReference>
<evidence type="ECO:0000256" key="6">
    <source>
        <dbReference type="ARBA" id="ARBA00022723"/>
    </source>
</evidence>
<dbReference type="PROSITE" id="PS00444">
    <property type="entry name" value="POLYPRENYL_SYNTHASE_2"/>
    <property type="match status" value="1"/>
</dbReference>
<accession>A0A101XSU6</accession>
<organism evidence="13 14">
    <name type="scientific">Ferroacidibacillus organovorans</name>
    <dbReference type="NCBI Taxonomy" id="1765683"/>
    <lineage>
        <taxon>Bacteria</taxon>
        <taxon>Bacillati</taxon>
        <taxon>Bacillota</taxon>
        <taxon>Bacilli</taxon>
        <taxon>Bacillales</taxon>
        <taxon>Alicyclobacillaceae</taxon>
        <taxon>Ferroacidibacillus</taxon>
    </lineage>
</organism>
<dbReference type="InterPro" id="IPR008949">
    <property type="entry name" value="Isoprenoid_synthase_dom_sf"/>
</dbReference>
<dbReference type="OrthoDB" id="9805316at2"/>
<dbReference type="InterPro" id="IPR053378">
    <property type="entry name" value="Prenyl_diphosphate_synthase"/>
</dbReference>
<dbReference type="AlphaFoldDB" id="A0A101XSU6"/>
<keyword evidence="5 12" id="KW-0808">Transferase</keyword>
<keyword evidence="7" id="KW-0460">Magnesium</keyword>
<evidence type="ECO:0000256" key="3">
    <source>
        <dbReference type="ARBA" id="ARBA00012439"/>
    </source>
</evidence>
<dbReference type="PANTHER" id="PTHR43281:SF1">
    <property type="entry name" value="FARNESYL DIPHOSPHATE SYNTHASE"/>
    <property type="match status" value="1"/>
</dbReference>
<dbReference type="CDD" id="cd00685">
    <property type="entry name" value="Trans_IPPS_HT"/>
    <property type="match status" value="1"/>
</dbReference>
<comment type="catalytic activity">
    <reaction evidence="11">
        <text>isopentenyl diphosphate + (2E)-geranyl diphosphate = (2E,6E)-farnesyl diphosphate + diphosphate</text>
        <dbReference type="Rhea" id="RHEA:19361"/>
        <dbReference type="ChEBI" id="CHEBI:33019"/>
        <dbReference type="ChEBI" id="CHEBI:58057"/>
        <dbReference type="ChEBI" id="CHEBI:128769"/>
        <dbReference type="ChEBI" id="CHEBI:175763"/>
        <dbReference type="EC" id="2.5.1.10"/>
    </reaction>
</comment>
<proteinExistence type="inferred from homology"/>
<evidence type="ECO:0000256" key="2">
    <source>
        <dbReference type="ARBA" id="ARBA00006706"/>
    </source>
</evidence>
<dbReference type="Pfam" id="PF00348">
    <property type="entry name" value="polyprenyl_synt"/>
    <property type="match status" value="1"/>
</dbReference>
<evidence type="ECO:0000256" key="9">
    <source>
        <dbReference type="ARBA" id="ARBA00032380"/>
    </source>
</evidence>
<sequence>MRDVIEESLREYLPEQQSSAARLLDAMTYSLLGGGKRLRPTLLLMTARACGLPIERVLPAACAVEMIHTYSLIHDDLPAMDNDDYRRGKLTNHKQFDEATAILAGDALLTLAFETILLSDLDAQTNMSLVRELSFASGARGMVAGQMLDLLAEGQSITDEQLAKIHAKKTGALLRASVRMGALAAGVDQPTLHALTIYAESIGLAFQIQDDILDVTGDKALLGKQTGGDVVLQKATYPARYGVSGARERVKELTEHAVDALKKPDLSLEPNVLIEMAYLLTERVF</sequence>
<evidence type="ECO:0000256" key="12">
    <source>
        <dbReference type="RuleBase" id="RU004466"/>
    </source>
</evidence>
<dbReference type="PANTHER" id="PTHR43281">
    <property type="entry name" value="FARNESYL DIPHOSPHATE SYNTHASE"/>
    <property type="match status" value="1"/>
</dbReference>
<evidence type="ECO:0000256" key="8">
    <source>
        <dbReference type="ARBA" id="ARBA00023229"/>
    </source>
</evidence>
<dbReference type="GO" id="GO:0046872">
    <property type="term" value="F:metal ion binding"/>
    <property type="evidence" value="ECO:0007669"/>
    <property type="project" value="UniProtKB-KW"/>
</dbReference>
<dbReference type="EMBL" id="LPVJ01000009">
    <property type="protein sequence ID" value="KUO96932.1"/>
    <property type="molecule type" value="Genomic_DNA"/>
</dbReference>
<gene>
    <name evidence="13" type="ORF">ATW55_08200</name>
</gene>
<comment type="caution">
    <text evidence="13">The sequence shown here is derived from an EMBL/GenBank/DDBJ whole genome shotgun (WGS) entry which is preliminary data.</text>
</comment>
<dbReference type="EC" id="2.5.1.10" evidence="3"/>
<dbReference type="SFLD" id="SFLDS00005">
    <property type="entry name" value="Isoprenoid_Synthase_Type_I"/>
    <property type="match status" value="1"/>
</dbReference>
<reference evidence="13 14" key="1">
    <citation type="submission" date="2015-12" db="EMBL/GenBank/DDBJ databases">
        <title>Draft genome sequence of Acidibacillus ferrooxidans ITV001, isolated from a chalcopyrite acid mine drainage site in Brazil.</title>
        <authorList>
            <person name="Dall'Agnol H."/>
            <person name="Nancucheo I."/>
            <person name="Johnson B."/>
            <person name="Oliveira R."/>
            <person name="Leite L."/>
            <person name="Pylro V."/>
            <person name="Nunes G.L."/>
            <person name="Tzotzos G."/>
            <person name="Fernandes G.R."/>
            <person name="Dutra J."/>
            <person name="Orellana S.C."/>
            <person name="Oliveira G."/>
        </authorList>
    </citation>
    <scope>NUCLEOTIDE SEQUENCE [LARGE SCALE GENOMIC DNA]</scope>
    <source>
        <strain evidence="14">ITV01</strain>
    </source>
</reference>
<evidence type="ECO:0000313" key="13">
    <source>
        <dbReference type="EMBL" id="KUO96932.1"/>
    </source>
</evidence>
<evidence type="ECO:0000256" key="11">
    <source>
        <dbReference type="ARBA" id="ARBA00049399"/>
    </source>
</evidence>
<evidence type="ECO:0000256" key="5">
    <source>
        <dbReference type="ARBA" id="ARBA00022679"/>
    </source>
</evidence>